<feature type="compositionally biased region" description="Basic residues" evidence="1">
    <location>
        <begin position="72"/>
        <end position="83"/>
    </location>
</feature>
<dbReference type="AlphaFoldDB" id="A0A179FY75"/>
<evidence type="ECO:0000313" key="2">
    <source>
        <dbReference type="EMBL" id="OAQ70594.1"/>
    </source>
</evidence>
<keyword evidence="3" id="KW-1185">Reference proteome</keyword>
<proteinExistence type="predicted"/>
<name>A0A179FY75_METCM</name>
<reference evidence="2 3" key="1">
    <citation type="journal article" date="2016" name="PLoS Pathog.">
        <title>Biosynthesis of antibiotic leucinostatins in bio-control fungus Purpureocillium lilacinum and their inhibition on phytophthora revealed by genome mining.</title>
        <authorList>
            <person name="Wang G."/>
            <person name="Liu Z."/>
            <person name="Lin R."/>
            <person name="Li E."/>
            <person name="Mao Z."/>
            <person name="Ling J."/>
            <person name="Yang Y."/>
            <person name="Yin W.B."/>
            <person name="Xie B."/>
        </authorList>
    </citation>
    <scope>NUCLEOTIDE SEQUENCE [LARGE SCALE GENOMIC DNA]</scope>
    <source>
        <strain evidence="2">170</strain>
    </source>
</reference>
<gene>
    <name evidence="2" type="ORF">VFPPC_15598</name>
</gene>
<dbReference type="KEGG" id="pchm:VFPPC_15598"/>
<dbReference type="EMBL" id="LSBJ02000002">
    <property type="protein sequence ID" value="OAQ70594.1"/>
    <property type="molecule type" value="Genomic_DNA"/>
</dbReference>
<organism evidence="2 3">
    <name type="scientific">Pochonia chlamydosporia 170</name>
    <dbReference type="NCBI Taxonomy" id="1380566"/>
    <lineage>
        <taxon>Eukaryota</taxon>
        <taxon>Fungi</taxon>
        <taxon>Dikarya</taxon>
        <taxon>Ascomycota</taxon>
        <taxon>Pezizomycotina</taxon>
        <taxon>Sordariomycetes</taxon>
        <taxon>Hypocreomycetidae</taxon>
        <taxon>Hypocreales</taxon>
        <taxon>Clavicipitaceae</taxon>
        <taxon>Pochonia</taxon>
    </lineage>
</organism>
<accession>A0A179FY75</accession>
<feature type="region of interest" description="Disordered" evidence="1">
    <location>
        <begin position="37"/>
        <end position="83"/>
    </location>
</feature>
<evidence type="ECO:0000313" key="3">
    <source>
        <dbReference type="Proteomes" id="UP000078397"/>
    </source>
</evidence>
<dbReference type="GeneID" id="28857345"/>
<sequence length="120" mass="13559">MAVSSAVLLRSPFRTSIWTGWMGIEIPNLHPNISGQWTHNPIAQARPNRPHDEDVARPGRNAPPSLPERPWRTHFNHSHDRHHTPCSMMAASSVAIHSFKCGSTLQVERERAVRHESHPS</sequence>
<dbReference type="RefSeq" id="XP_018147131.1">
    <property type="nucleotide sequence ID" value="XM_018293351.1"/>
</dbReference>
<dbReference type="Proteomes" id="UP000078397">
    <property type="component" value="Unassembled WGS sequence"/>
</dbReference>
<protein>
    <submittedName>
        <fullName evidence="2">Uncharacterized protein</fullName>
    </submittedName>
</protein>
<evidence type="ECO:0000256" key="1">
    <source>
        <dbReference type="SAM" id="MobiDB-lite"/>
    </source>
</evidence>
<comment type="caution">
    <text evidence="2">The sequence shown here is derived from an EMBL/GenBank/DDBJ whole genome shotgun (WGS) entry which is preliminary data.</text>
</comment>